<evidence type="ECO:0008006" key="5">
    <source>
        <dbReference type="Google" id="ProtNLM"/>
    </source>
</evidence>
<feature type="region of interest" description="Disordered" evidence="2">
    <location>
        <begin position="277"/>
        <end position="343"/>
    </location>
</feature>
<dbReference type="OrthoDB" id="5422841at2759"/>
<feature type="compositionally biased region" description="Polar residues" evidence="2">
    <location>
        <begin position="311"/>
        <end position="322"/>
    </location>
</feature>
<keyword evidence="4" id="KW-1185">Reference proteome</keyword>
<dbReference type="STRING" id="1314773.A0A3N2Q4F9"/>
<evidence type="ECO:0000313" key="4">
    <source>
        <dbReference type="Proteomes" id="UP000272025"/>
    </source>
</evidence>
<gene>
    <name evidence="3" type="ORF">SODALDRAFT_322741</name>
</gene>
<feature type="region of interest" description="Disordered" evidence="2">
    <location>
        <begin position="229"/>
        <end position="259"/>
    </location>
</feature>
<dbReference type="RefSeq" id="XP_028469466.1">
    <property type="nucleotide sequence ID" value="XM_028609748.1"/>
</dbReference>
<feature type="compositionally biased region" description="Basic and acidic residues" evidence="2">
    <location>
        <begin position="530"/>
        <end position="539"/>
    </location>
</feature>
<evidence type="ECO:0000256" key="2">
    <source>
        <dbReference type="SAM" id="MobiDB-lite"/>
    </source>
</evidence>
<dbReference type="GO" id="GO:0008270">
    <property type="term" value="F:zinc ion binding"/>
    <property type="evidence" value="ECO:0007669"/>
    <property type="project" value="InterPro"/>
</dbReference>
<evidence type="ECO:0000256" key="1">
    <source>
        <dbReference type="ARBA" id="ARBA00023242"/>
    </source>
</evidence>
<dbReference type="InterPro" id="IPR001138">
    <property type="entry name" value="Zn2Cys6_DnaBD"/>
</dbReference>
<dbReference type="EMBL" id="ML119052">
    <property type="protein sequence ID" value="ROT41660.1"/>
    <property type="molecule type" value="Genomic_DNA"/>
</dbReference>
<dbReference type="GO" id="GO:0000981">
    <property type="term" value="F:DNA-binding transcription factor activity, RNA polymerase II-specific"/>
    <property type="evidence" value="ECO:0007669"/>
    <property type="project" value="InterPro"/>
</dbReference>
<reference evidence="3 4" key="1">
    <citation type="journal article" date="2018" name="Mol. Ecol.">
        <title>The obligate alkalophilic soda-lake fungus Sodiomyces alkalinus has shifted to a protein diet.</title>
        <authorList>
            <person name="Grum-Grzhimaylo A.A."/>
            <person name="Falkoski D.L."/>
            <person name="van den Heuvel J."/>
            <person name="Valero-Jimenez C.A."/>
            <person name="Min B."/>
            <person name="Choi I.G."/>
            <person name="Lipzen A."/>
            <person name="Daum C.G."/>
            <person name="Aanen D.K."/>
            <person name="Tsang A."/>
            <person name="Henrissat B."/>
            <person name="Bilanenko E.N."/>
            <person name="de Vries R.P."/>
            <person name="van Kan J.A.L."/>
            <person name="Grigoriev I.V."/>
            <person name="Debets A.J.M."/>
        </authorList>
    </citation>
    <scope>NUCLEOTIDE SEQUENCE [LARGE SCALE GENOMIC DNA]</scope>
    <source>
        <strain evidence="3 4">F11</strain>
    </source>
</reference>
<evidence type="ECO:0000313" key="3">
    <source>
        <dbReference type="EMBL" id="ROT41660.1"/>
    </source>
</evidence>
<dbReference type="GeneID" id="39578226"/>
<feature type="region of interest" description="Disordered" evidence="2">
    <location>
        <begin position="440"/>
        <end position="539"/>
    </location>
</feature>
<dbReference type="CDD" id="cd00067">
    <property type="entry name" value="GAL4"/>
    <property type="match status" value="1"/>
</dbReference>
<proteinExistence type="predicted"/>
<keyword evidence="1" id="KW-0539">Nucleus</keyword>
<name>A0A3N2Q4F9_SODAK</name>
<dbReference type="Proteomes" id="UP000272025">
    <property type="component" value="Unassembled WGS sequence"/>
</dbReference>
<feature type="region of interest" description="Disordered" evidence="2">
    <location>
        <begin position="1"/>
        <end position="44"/>
    </location>
</feature>
<feature type="compositionally biased region" description="Basic residues" evidence="2">
    <location>
        <begin position="294"/>
        <end position="310"/>
    </location>
</feature>
<accession>A0A3N2Q4F9</accession>
<organism evidence="3 4">
    <name type="scientific">Sodiomyces alkalinus (strain CBS 110278 / VKM F-3762 / F11)</name>
    <name type="common">Alkaliphilic filamentous fungus</name>
    <dbReference type="NCBI Taxonomy" id="1314773"/>
    <lineage>
        <taxon>Eukaryota</taxon>
        <taxon>Fungi</taxon>
        <taxon>Dikarya</taxon>
        <taxon>Ascomycota</taxon>
        <taxon>Pezizomycotina</taxon>
        <taxon>Sordariomycetes</taxon>
        <taxon>Hypocreomycetidae</taxon>
        <taxon>Glomerellales</taxon>
        <taxon>Plectosphaerellaceae</taxon>
        <taxon>Sodiomyces</taxon>
    </lineage>
</organism>
<sequence>MSYAPDSQEQHKRKRDMDGAVTRSSHSDRIPQPPPPIHSGESSRINYLTKTFPGKLDLIPGDSDTFADVLGLINSYEGVLSRQESLASNLGAKLTGPRLLRAMEGAFEGPIIVKPSSPFGPGPVSWLDIVTFAKTNPGQFVLTTSPEGQRSCQFFLHGLQVEILEDDWRLIVNGALDRFSLTSTSPLEEDETAELATVDILEKRLQVLIKRADEVAKRARQLNYHLSGRKAAIKSRHPSPNTAFHHSGPARHPGGPSAAYDLHADLLQQFLSPFSSQPVAPRPIFHPDRDATHRHPPHANRTTDHHHQHHTPNTTETNNSPITVAGPCGPAKELPDPSEVHRPIVTSRIERLGKGDEIYPPCDRCRRLKTVCIKHLTACQGCTKRHAKCGWRGITEEEIAWLEREANHAAEPDAEANGASTTHTSGSRYDAVHDEIRHAVDDSVGSPAARGSGSRPTSRGAHPPLQPQSPTETEGRRHLASSIADVGRRPAPSPPRHWDRDVRQRSDHPGCQKDSFMSHMGSTTSSATPEAHEANMTHT</sequence>
<feature type="compositionally biased region" description="Basic and acidic residues" evidence="2">
    <location>
        <begin position="496"/>
        <end position="511"/>
    </location>
</feature>
<dbReference type="AlphaFoldDB" id="A0A3N2Q4F9"/>
<protein>
    <recommendedName>
        <fullName evidence="5">Zn(2)-C6 fungal-type domain-containing protein</fullName>
    </recommendedName>
</protein>
<feature type="compositionally biased region" description="Basic and acidic residues" evidence="2">
    <location>
        <begin position="333"/>
        <end position="343"/>
    </location>
</feature>